<evidence type="ECO:0000313" key="2">
    <source>
        <dbReference type="EMBL" id="KAJ8945258.1"/>
    </source>
</evidence>
<evidence type="ECO:0000256" key="1">
    <source>
        <dbReference type="SAM" id="MobiDB-lite"/>
    </source>
</evidence>
<proteinExistence type="predicted"/>
<feature type="compositionally biased region" description="Polar residues" evidence="1">
    <location>
        <begin position="22"/>
        <end position="38"/>
    </location>
</feature>
<comment type="caution">
    <text evidence="2">The sequence shown here is derived from an EMBL/GenBank/DDBJ whole genome shotgun (WGS) entry which is preliminary data.</text>
</comment>
<gene>
    <name evidence="2" type="ORF">NQ318_016678</name>
</gene>
<dbReference type="AlphaFoldDB" id="A0AAV8Y228"/>
<dbReference type="EMBL" id="JAPWTK010000223">
    <property type="protein sequence ID" value="KAJ8945258.1"/>
    <property type="molecule type" value="Genomic_DNA"/>
</dbReference>
<accession>A0AAV8Y228</accession>
<dbReference type="Proteomes" id="UP001162162">
    <property type="component" value="Unassembled WGS sequence"/>
</dbReference>
<feature type="compositionally biased region" description="Polar residues" evidence="1">
    <location>
        <begin position="50"/>
        <end position="62"/>
    </location>
</feature>
<feature type="region of interest" description="Disordered" evidence="1">
    <location>
        <begin position="1"/>
        <end position="112"/>
    </location>
</feature>
<organism evidence="2 3">
    <name type="scientific">Aromia moschata</name>
    <dbReference type="NCBI Taxonomy" id="1265417"/>
    <lineage>
        <taxon>Eukaryota</taxon>
        <taxon>Metazoa</taxon>
        <taxon>Ecdysozoa</taxon>
        <taxon>Arthropoda</taxon>
        <taxon>Hexapoda</taxon>
        <taxon>Insecta</taxon>
        <taxon>Pterygota</taxon>
        <taxon>Neoptera</taxon>
        <taxon>Endopterygota</taxon>
        <taxon>Coleoptera</taxon>
        <taxon>Polyphaga</taxon>
        <taxon>Cucujiformia</taxon>
        <taxon>Chrysomeloidea</taxon>
        <taxon>Cerambycidae</taxon>
        <taxon>Cerambycinae</taxon>
        <taxon>Callichromatini</taxon>
        <taxon>Aromia</taxon>
    </lineage>
</organism>
<keyword evidence="3" id="KW-1185">Reference proteome</keyword>
<protein>
    <submittedName>
        <fullName evidence="2">Uncharacterized protein</fullName>
    </submittedName>
</protein>
<feature type="compositionally biased region" description="Polar residues" evidence="1">
    <location>
        <begin position="70"/>
        <end position="90"/>
    </location>
</feature>
<sequence length="112" mass="12140">MLTKHAFQKTATPSPPAVVLQNGDSLDTTTSDESNQGPINGKTIIDEDTTTSFTDNSPPSLDQENEETNDSVVSESTKDSIVSEDSNSLGDYTKRPLEEDSIQPSSKRYGRT</sequence>
<name>A0AAV8Y228_9CUCU</name>
<reference evidence="2" key="1">
    <citation type="journal article" date="2023" name="Insect Mol. Biol.">
        <title>Genome sequencing provides insights into the evolution of gene families encoding plant cell wall-degrading enzymes in longhorned beetles.</title>
        <authorList>
            <person name="Shin N.R."/>
            <person name="Okamura Y."/>
            <person name="Kirsch R."/>
            <person name="Pauchet Y."/>
        </authorList>
    </citation>
    <scope>NUCLEOTIDE SEQUENCE</scope>
    <source>
        <strain evidence="2">AMC_N1</strain>
    </source>
</reference>
<evidence type="ECO:0000313" key="3">
    <source>
        <dbReference type="Proteomes" id="UP001162162"/>
    </source>
</evidence>